<dbReference type="AlphaFoldDB" id="A0A2M9WCQ9"/>
<dbReference type="GO" id="GO:0097367">
    <property type="term" value="F:carbohydrate derivative binding"/>
    <property type="evidence" value="ECO:0007669"/>
    <property type="project" value="InterPro"/>
</dbReference>
<organism evidence="6 7">
    <name type="scientific">Pantoea rodasii</name>
    <dbReference type="NCBI Taxonomy" id="1076549"/>
    <lineage>
        <taxon>Bacteria</taxon>
        <taxon>Pseudomonadati</taxon>
        <taxon>Pseudomonadota</taxon>
        <taxon>Gammaproteobacteria</taxon>
        <taxon>Enterobacterales</taxon>
        <taxon>Erwiniaceae</taxon>
        <taxon>Pantoea</taxon>
    </lineage>
</organism>
<reference evidence="6 7" key="1">
    <citation type="submission" date="2017-11" db="EMBL/GenBank/DDBJ databases">
        <title>The genome sequence of Pantoea rodasii DSM 26611.</title>
        <authorList>
            <person name="Gao J."/>
            <person name="Mao X."/>
            <person name="Sun J."/>
        </authorList>
    </citation>
    <scope>NUCLEOTIDE SEQUENCE [LARGE SCALE GENOMIC DNA]</scope>
    <source>
        <strain evidence="6 7">DSM 26611</strain>
    </source>
</reference>
<dbReference type="GO" id="GO:0003700">
    <property type="term" value="F:DNA-binding transcription factor activity"/>
    <property type="evidence" value="ECO:0007669"/>
    <property type="project" value="InterPro"/>
</dbReference>
<evidence type="ECO:0000313" key="7">
    <source>
        <dbReference type="Proteomes" id="UP000232062"/>
    </source>
</evidence>
<evidence type="ECO:0000313" key="6">
    <source>
        <dbReference type="EMBL" id="PJZ05319.1"/>
    </source>
</evidence>
<dbReference type="EMBL" id="PIQI01000017">
    <property type="protein sequence ID" value="PJZ05319.1"/>
    <property type="molecule type" value="Genomic_DNA"/>
</dbReference>
<evidence type="ECO:0000259" key="5">
    <source>
        <dbReference type="PROSITE" id="PS51464"/>
    </source>
</evidence>
<dbReference type="Proteomes" id="UP000232062">
    <property type="component" value="Unassembled WGS sequence"/>
</dbReference>
<dbReference type="InterPro" id="IPR046348">
    <property type="entry name" value="SIS_dom_sf"/>
</dbReference>
<dbReference type="InterPro" id="IPR035472">
    <property type="entry name" value="RpiR-like_SIS"/>
</dbReference>
<evidence type="ECO:0000256" key="1">
    <source>
        <dbReference type="ARBA" id="ARBA00023015"/>
    </source>
</evidence>
<evidence type="ECO:0000259" key="4">
    <source>
        <dbReference type="PROSITE" id="PS51071"/>
    </source>
</evidence>
<dbReference type="PROSITE" id="PS51071">
    <property type="entry name" value="HTH_RPIR"/>
    <property type="match status" value="1"/>
</dbReference>
<dbReference type="SUPFAM" id="SSF53697">
    <property type="entry name" value="SIS domain"/>
    <property type="match status" value="1"/>
</dbReference>
<dbReference type="InterPro" id="IPR036388">
    <property type="entry name" value="WH-like_DNA-bd_sf"/>
</dbReference>
<evidence type="ECO:0000256" key="2">
    <source>
        <dbReference type="ARBA" id="ARBA00023125"/>
    </source>
</evidence>
<dbReference type="Pfam" id="PF01380">
    <property type="entry name" value="SIS"/>
    <property type="match status" value="1"/>
</dbReference>
<dbReference type="PANTHER" id="PTHR30514:SF20">
    <property type="entry name" value="TRANSCRIPTIONAL REGULATOR"/>
    <property type="match status" value="1"/>
</dbReference>
<dbReference type="GO" id="GO:1901135">
    <property type="term" value="P:carbohydrate derivative metabolic process"/>
    <property type="evidence" value="ECO:0007669"/>
    <property type="project" value="InterPro"/>
</dbReference>
<dbReference type="InterPro" id="IPR000281">
    <property type="entry name" value="HTH_RpiR"/>
</dbReference>
<comment type="caution">
    <text evidence="6">The sequence shown here is derived from an EMBL/GenBank/DDBJ whole genome shotgun (WGS) entry which is preliminary data.</text>
</comment>
<dbReference type="Gene3D" id="3.40.50.10490">
    <property type="entry name" value="Glucose-6-phosphate isomerase like protein, domain 1"/>
    <property type="match status" value="1"/>
</dbReference>
<dbReference type="InterPro" id="IPR009057">
    <property type="entry name" value="Homeodomain-like_sf"/>
</dbReference>
<dbReference type="InterPro" id="IPR001347">
    <property type="entry name" value="SIS_dom"/>
</dbReference>
<dbReference type="OrthoDB" id="9814005at2"/>
<keyword evidence="3" id="KW-0804">Transcription</keyword>
<dbReference type="GO" id="GO:0003677">
    <property type="term" value="F:DNA binding"/>
    <property type="evidence" value="ECO:0007669"/>
    <property type="project" value="UniProtKB-KW"/>
</dbReference>
<dbReference type="RefSeq" id="WP_100701826.1">
    <property type="nucleotide sequence ID" value="NZ_MLFP01000014.1"/>
</dbReference>
<dbReference type="SUPFAM" id="SSF46689">
    <property type="entry name" value="Homeodomain-like"/>
    <property type="match status" value="1"/>
</dbReference>
<feature type="domain" description="SIS" evidence="5">
    <location>
        <begin position="141"/>
        <end position="278"/>
    </location>
</feature>
<dbReference type="Pfam" id="PF01418">
    <property type="entry name" value="HTH_6"/>
    <property type="match status" value="1"/>
</dbReference>
<keyword evidence="2" id="KW-0238">DNA-binding</keyword>
<dbReference type="InterPro" id="IPR047640">
    <property type="entry name" value="RpiR-like"/>
</dbReference>
<protein>
    <submittedName>
        <fullName evidence="6">MurR/RpiR family transcriptional regulator</fullName>
    </submittedName>
</protein>
<evidence type="ECO:0000256" key="3">
    <source>
        <dbReference type="ARBA" id="ARBA00023163"/>
    </source>
</evidence>
<sequence>MTNNPTQLTLLQDDIRRRYETLSKRLKQVARYILDNSNSIAFDTVASIAQQADVPPSTLIRFANAFGFSGFNEMKQVFRQHLMEETVNYTERARLFRQTATDDSASSPESPVEILNVFTMVNSQALQQLAMQVNPDQLNRAVKMLDEAENIYIIGLRRSFSVASYLVYALRHLERRAFLIDGLGGMFTEQLSMVNPKDVVIAISYSPYAREAVELVELGAKRGAHLIAITDSQVSPLAAFSDVCFVVREAQVDGFRSQVASLCLAQTLAVSLALNNNTTTTSIGD</sequence>
<keyword evidence="7" id="KW-1185">Reference proteome</keyword>
<dbReference type="CDD" id="cd05013">
    <property type="entry name" value="SIS_RpiR"/>
    <property type="match status" value="1"/>
</dbReference>
<dbReference type="Gene3D" id="1.10.10.10">
    <property type="entry name" value="Winged helix-like DNA-binding domain superfamily/Winged helix DNA-binding domain"/>
    <property type="match status" value="1"/>
</dbReference>
<accession>A0A2M9WCQ9</accession>
<gene>
    <name evidence="6" type="ORF">PRCB_11550</name>
</gene>
<feature type="domain" description="HTH rpiR-type" evidence="4">
    <location>
        <begin position="9"/>
        <end position="85"/>
    </location>
</feature>
<proteinExistence type="predicted"/>
<dbReference type="PANTHER" id="PTHR30514">
    <property type="entry name" value="GLUCOKINASE"/>
    <property type="match status" value="1"/>
</dbReference>
<dbReference type="STRING" id="1076549.HA45_16610"/>
<dbReference type="PROSITE" id="PS51464">
    <property type="entry name" value="SIS"/>
    <property type="match status" value="1"/>
</dbReference>
<keyword evidence="1" id="KW-0805">Transcription regulation</keyword>
<name>A0A2M9WCQ9_9GAMM</name>